<protein>
    <recommendedName>
        <fullName evidence="11">Bifunctional protein FolD</fullName>
    </recommendedName>
    <domain>
        <recommendedName>
            <fullName evidence="11">Methylenetetrahydrofolate dehydrogenase</fullName>
            <ecNumber evidence="11">1.5.1.5</ecNumber>
        </recommendedName>
    </domain>
    <domain>
        <recommendedName>
            <fullName evidence="11">Methenyltetrahydrofolate cyclohydrolase</fullName>
            <ecNumber evidence="11">3.5.4.9</ecNumber>
        </recommendedName>
    </domain>
</protein>
<keyword evidence="2 11" id="KW-0554">One-carbon metabolism</keyword>
<dbReference type="InterPro" id="IPR036291">
    <property type="entry name" value="NAD(P)-bd_dom_sf"/>
</dbReference>
<evidence type="ECO:0000256" key="1">
    <source>
        <dbReference type="ARBA" id="ARBA00004777"/>
    </source>
</evidence>
<dbReference type="GO" id="GO:0035999">
    <property type="term" value="P:tetrahydrofolate interconversion"/>
    <property type="evidence" value="ECO:0007669"/>
    <property type="project" value="UniProtKB-UniRule"/>
</dbReference>
<evidence type="ECO:0000256" key="4">
    <source>
        <dbReference type="ARBA" id="ARBA00022755"/>
    </source>
</evidence>
<keyword evidence="5 11" id="KW-0378">Hydrolase</keyword>
<dbReference type="EC" id="3.5.4.9" evidence="11"/>
<dbReference type="UniPathway" id="UPA00193"/>
<dbReference type="GO" id="GO:0009086">
    <property type="term" value="P:methionine biosynthetic process"/>
    <property type="evidence" value="ECO:0007669"/>
    <property type="project" value="UniProtKB-KW"/>
</dbReference>
<dbReference type="GO" id="GO:0005829">
    <property type="term" value="C:cytosol"/>
    <property type="evidence" value="ECO:0007669"/>
    <property type="project" value="TreeGrafter"/>
</dbReference>
<dbReference type="Gene3D" id="3.40.50.720">
    <property type="entry name" value="NAD(P)-binding Rossmann-like Domain"/>
    <property type="match status" value="1"/>
</dbReference>
<dbReference type="SUPFAM" id="SSF51735">
    <property type="entry name" value="NAD(P)-binding Rossmann-fold domains"/>
    <property type="match status" value="1"/>
</dbReference>
<dbReference type="PRINTS" id="PR00085">
    <property type="entry name" value="THFDHDRGNASE"/>
</dbReference>
<comment type="pathway">
    <text evidence="1 11">One-carbon metabolism; tetrahydrofolate interconversion.</text>
</comment>
<dbReference type="PANTHER" id="PTHR48099">
    <property type="entry name" value="C-1-TETRAHYDROFOLATE SYNTHASE, CYTOPLASMIC-RELATED"/>
    <property type="match status" value="1"/>
</dbReference>
<evidence type="ECO:0000259" key="13">
    <source>
        <dbReference type="Pfam" id="PF02882"/>
    </source>
</evidence>
<keyword evidence="7 11" id="KW-0560">Oxidoreductase</keyword>
<name>A0A2T0T4T5_9PSEU</name>
<evidence type="ECO:0000256" key="9">
    <source>
        <dbReference type="ARBA" id="ARBA00023167"/>
    </source>
</evidence>
<dbReference type="GO" id="GO:0000105">
    <property type="term" value="P:L-histidine biosynthetic process"/>
    <property type="evidence" value="ECO:0007669"/>
    <property type="project" value="UniProtKB-KW"/>
</dbReference>
<dbReference type="GO" id="GO:0006164">
    <property type="term" value="P:purine nucleotide biosynthetic process"/>
    <property type="evidence" value="ECO:0007669"/>
    <property type="project" value="UniProtKB-KW"/>
</dbReference>
<evidence type="ECO:0000256" key="6">
    <source>
        <dbReference type="ARBA" id="ARBA00022857"/>
    </source>
</evidence>
<dbReference type="InterPro" id="IPR000672">
    <property type="entry name" value="THF_DH/CycHdrlase"/>
</dbReference>
<feature type="domain" description="Tetrahydrofolate dehydrogenase/cyclohydrolase NAD(P)-binding" evidence="13">
    <location>
        <begin position="137"/>
        <end position="276"/>
    </location>
</feature>
<comment type="caution">
    <text evidence="11">Lacks conserved residue(s) required for the propagation of feature annotation.</text>
</comment>
<keyword evidence="15" id="KW-1185">Reference proteome</keyword>
<dbReference type="RefSeq" id="WP_106189164.1">
    <property type="nucleotide sequence ID" value="NZ_PVTF01000006.1"/>
</dbReference>
<comment type="catalytic activity">
    <reaction evidence="11">
        <text>(6R)-5,10-methylene-5,6,7,8-tetrahydrofolate + NADP(+) = (6R)-5,10-methenyltetrahydrofolate + NADPH</text>
        <dbReference type="Rhea" id="RHEA:22812"/>
        <dbReference type="ChEBI" id="CHEBI:15636"/>
        <dbReference type="ChEBI" id="CHEBI:57455"/>
        <dbReference type="ChEBI" id="CHEBI:57783"/>
        <dbReference type="ChEBI" id="CHEBI:58349"/>
        <dbReference type="EC" id="1.5.1.5"/>
    </reaction>
</comment>
<proteinExistence type="inferred from homology"/>
<evidence type="ECO:0000256" key="8">
    <source>
        <dbReference type="ARBA" id="ARBA00023102"/>
    </source>
</evidence>
<evidence type="ECO:0000256" key="2">
    <source>
        <dbReference type="ARBA" id="ARBA00022563"/>
    </source>
</evidence>
<dbReference type="GO" id="GO:0004477">
    <property type="term" value="F:methenyltetrahydrofolate cyclohydrolase activity"/>
    <property type="evidence" value="ECO:0007669"/>
    <property type="project" value="UniProtKB-UniRule"/>
</dbReference>
<dbReference type="InterPro" id="IPR020630">
    <property type="entry name" value="THF_DH/CycHdrlase_cat_dom"/>
</dbReference>
<dbReference type="Pfam" id="PF00763">
    <property type="entry name" value="THF_DHG_CYH"/>
    <property type="match status" value="1"/>
</dbReference>
<dbReference type="InterPro" id="IPR046346">
    <property type="entry name" value="Aminoacid_DH-like_N_sf"/>
</dbReference>
<keyword evidence="8 11" id="KW-0368">Histidine biosynthesis</keyword>
<sequence length="294" mass="29551">MSTLSGKEFATTIREDVTERAAKLAVDGTSARLAVVTATADEAAAWYVRSIAKAAEKVGITCDVVDLGAAATGAELAEALTALSADDAVHGVILQTPLPDGLSVADLASNIVARKDVDGSNPASLGRLAAGLTAFAPATAAAVVALLEHHEVELAGKHVVVVGRSTVVGKPVAHLLLDRDATVTVCHSKTADLAAVTTTGDVVVAAVGVPGLIKAEHVREGATVVDVGTNATADGGLVGDVDAAVAEKAALTPVPGGVGPVTTALLLRNTVEAAEAATQRVAVPGRRRQPSWRR</sequence>
<evidence type="ECO:0000256" key="10">
    <source>
        <dbReference type="ARBA" id="ARBA00023268"/>
    </source>
</evidence>
<comment type="function">
    <text evidence="11">Catalyzes the oxidation of 5,10-methylenetetrahydrofolate to 5,10-methenyltetrahydrofolate and then the hydrolysis of 5,10-methenyltetrahydrofolate to 10-formyltetrahydrofolate.</text>
</comment>
<dbReference type="Gene3D" id="3.40.50.10860">
    <property type="entry name" value="Leucine Dehydrogenase, chain A, domain 1"/>
    <property type="match status" value="1"/>
</dbReference>
<comment type="subunit">
    <text evidence="11">Homodimer.</text>
</comment>
<feature type="binding site" evidence="11">
    <location>
        <begin position="163"/>
        <end position="165"/>
    </location>
    <ligand>
        <name>NADP(+)</name>
        <dbReference type="ChEBI" id="CHEBI:58349"/>
    </ligand>
</feature>
<dbReference type="Proteomes" id="UP000239494">
    <property type="component" value="Unassembled WGS sequence"/>
</dbReference>
<reference evidence="14 15" key="1">
    <citation type="submission" date="2018-03" db="EMBL/GenBank/DDBJ databases">
        <title>Genomic Encyclopedia of Archaeal and Bacterial Type Strains, Phase II (KMG-II): from individual species to whole genera.</title>
        <authorList>
            <person name="Goeker M."/>
        </authorList>
    </citation>
    <scope>NUCLEOTIDE SEQUENCE [LARGE SCALE GENOMIC DNA]</scope>
    <source>
        <strain evidence="14 15">DSM 44720</strain>
    </source>
</reference>
<keyword evidence="4 11" id="KW-0658">Purine biosynthesis</keyword>
<evidence type="ECO:0000256" key="5">
    <source>
        <dbReference type="ARBA" id="ARBA00022801"/>
    </source>
</evidence>
<evidence type="ECO:0000256" key="11">
    <source>
        <dbReference type="HAMAP-Rule" id="MF_01576"/>
    </source>
</evidence>
<dbReference type="SUPFAM" id="SSF53223">
    <property type="entry name" value="Aminoacid dehydrogenase-like, N-terminal domain"/>
    <property type="match status" value="1"/>
</dbReference>
<keyword evidence="3 11" id="KW-0028">Amino-acid biosynthesis</keyword>
<comment type="catalytic activity">
    <reaction evidence="11">
        <text>(6R)-5,10-methenyltetrahydrofolate + H2O = (6R)-10-formyltetrahydrofolate + H(+)</text>
        <dbReference type="Rhea" id="RHEA:23700"/>
        <dbReference type="ChEBI" id="CHEBI:15377"/>
        <dbReference type="ChEBI" id="CHEBI:15378"/>
        <dbReference type="ChEBI" id="CHEBI:57455"/>
        <dbReference type="ChEBI" id="CHEBI:195366"/>
        <dbReference type="EC" id="3.5.4.9"/>
    </reaction>
</comment>
<dbReference type="GO" id="GO:0004488">
    <property type="term" value="F:methylenetetrahydrofolate dehydrogenase (NADP+) activity"/>
    <property type="evidence" value="ECO:0007669"/>
    <property type="project" value="UniProtKB-UniRule"/>
</dbReference>
<feature type="domain" description="Tetrahydrofolate dehydrogenase/cyclohydrolase catalytic" evidence="12">
    <location>
        <begin position="4"/>
        <end position="118"/>
    </location>
</feature>
<dbReference type="OrthoDB" id="9803580at2"/>
<dbReference type="PANTHER" id="PTHR48099:SF5">
    <property type="entry name" value="C-1-TETRAHYDROFOLATE SYNTHASE, CYTOPLASMIC"/>
    <property type="match status" value="1"/>
</dbReference>
<evidence type="ECO:0000256" key="3">
    <source>
        <dbReference type="ARBA" id="ARBA00022605"/>
    </source>
</evidence>
<evidence type="ECO:0000313" key="14">
    <source>
        <dbReference type="EMBL" id="PRY40644.1"/>
    </source>
</evidence>
<dbReference type="EC" id="1.5.1.5" evidence="11"/>
<comment type="similarity">
    <text evidence="11">Belongs to the tetrahydrofolate dehydrogenase/cyclohydrolase family.</text>
</comment>
<evidence type="ECO:0000259" key="12">
    <source>
        <dbReference type="Pfam" id="PF00763"/>
    </source>
</evidence>
<dbReference type="EMBL" id="PVTF01000006">
    <property type="protein sequence ID" value="PRY40644.1"/>
    <property type="molecule type" value="Genomic_DNA"/>
</dbReference>
<evidence type="ECO:0000313" key="15">
    <source>
        <dbReference type="Proteomes" id="UP000239494"/>
    </source>
</evidence>
<keyword evidence="6 11" id="KW-0521">NADP</keyword>
<evidence type="ECO:0000256" key="7">
    <source>
        <dbReference type="ARBA" id="ARBA00023002"/>
    </source>
</evidence>
<dbReference type="AlphaFoldDB" id="A0A2T0T4T5"/>
<comment type="caution">
    <text evidence="14">The sequence shown here is derived from an EMBL/GenBank/DDBJ whole genome shotgun (WGS) entry which is preliminary data.</text>
</comment>
<keyword evidence="10 11" id="KW-0511">Multifunctional enzyme</keyword>
<dbReference type="InterPro" id="IPR020631">
    <property type="entry name" value="THF_DH/CycHdrlase_NAD-bd_dom"/>
</dbReference>
<organism evidence="14 15">
    <name type="scientific">Umezawaea tangerina</name>
    <dbReference type="NCBI Taxonomy" id="84725"/>
    <lineage>
        <taxon>Bacteria</taxon>
        <taxon>Bacillati</taxon>
        <taxon>Actinomycetota</taxon>
        <taxon>Actinomycetes</taxon>
        <taxon>Pseudonocardiales</taxon>
        <taxon>Pseudonocardiaceae</taxon>
        <taxon>Umezawaea</taxon>
    </lineage>
</organism>
<keyword evidence="9 11" id="KW-0486">Methionine biosynthesis</keyword>
<gene>
    <name evidence="11" type="primary">folD</name>
    <name evidence="14" type="ORF">CLV43_106385</name>
</gene>
<dbReference type="Pfam" id="PF02882">
    <property type="entry name" value="THF_DHG_CYH_C"/>
    <property type="match status" value="1"/>
</dbReference>
<feature type="binding site" evidence="11">
    <location>
        <position position="229"/>
    </location>
    <ligand>
        <name>NADP(+)</name>
        <dbReference type="ChEBI" id="CHEBI:58349"/>
    </ligand>
</feature>
<accession>A0A2T0T4T5</accession>
<dbReference type="HAMAP" id="MF_01576">
    <property type="entry name" value="THF_DHG_CYH"/>
    <property type="match status" value="1"/>
</dbReference>